<reference evidence="5 6" key="1">
    <citation type="submission" date="2016-10" db="EMBL/GenBank/DDBJ databases">
        <authorList>
            <person name="de Groot N.N."/>
        </authorList>
    </citation>
    <scope>NUCLEOTIDE SEQUENCE [LARGE SCALE GENOMIC DNA]</scope>
    <source>
        <strain evidence="5 6">DSM 19938</strain>
    </source>
</reference>
<evidence type="ECO:0000256" key="4">
    <source>
        <dbReference type="ARBA" id="ARBA00023163"/>
    </source>
</evidence>
<dbReference type="GO" id="GO:0003677">
    <property type="term" value="F:DNA binding"/>
    <property type="evidence" value="ECO:0007669"/>
    <property type="project" value="UniProtKB-KW"/>
</dbReference>
<sequence>MIIKPTESELEILNYLWKEGPSTVRQVHDFLSASKDTGYTTTLKLMQIMHDKGVLYRTESGRSHIYVALLDEEETQQDLLGRFVESTFRGSAARLVMQALGNHSTSKEELDEIRELLNNLENKK</sequence>
<dbReference type="SUPFAM" id="SSF46785">
    <property type="entry name" value="Winged helix' DNA-binding domain"/>
    <property type="match status" value="1"/>
</dbReference>
<evidence type="ECO:0000313" key="6">
    <source>
        <dbReference type="Proteomes" id="UP000199532"/>
    </source>
</evidence>
<protein>
    <submittedName>
        <fullName evidence="5">Predicted transcriptional regulator</fullName>
    </submittedName>
</protein>
<dbReference type="Gene3D" id="1.10.4040.10">
    <property type="entry name" value="Penicillinase repressor domain"/>
    <property type="match status" value="1"/>
</dbReference>
<gene>
    <name evidence="5" type="ORF">SAMN04487995_5400</name>
</gene>
<evidence type="ECO:0000313" key="5">
    <source>
        <dbReference type="EMBL" id="SEJ57536.1"/>
    </source>
</evidence>
<proteinExistence type="inferred from homology"/>
<dbReference type="PIRSF" id="PIRSF019455">
    <property type="entry name" value="CopR_AtkY"/>
    <property type="match status" value="1"/>
</dbReference>
<dbReference type="Pfam" id="PF03965">
    <property type="entry name" value="Penicillinase_R"/>
    <property type="match status" value="1"/>
</dbReference>
<keyword evidence="3" id="KW-0238">DNA-binding</keyword>
<organism evidence="5 6">
    <name type="scientific">Dyadobacter koreensis</name>
    <dbReference type="NCBI Taxonomy" id="408657"/>
    <lineage>
        <taxon>Bacteria</taxon>
        <taxon>Pseudomonadati</taxon>
        <taxon>Bacteroidota</taxon>
        <taxon>Cytophagia</taxon>
        <taxon>Cytophagales</taxon>
        <taxon>Spirosomataceae</taxon>
        <taxon>Dyadobacter</taxon>
    </lineage>
</organism>
<dbReference type="OrthoDB" id="279010at2"/>
<keyword evidence="2" id="KW-0805">Transcription regulation</keyword>
<keyword evidence="6" id="KW-1185">Reference proteome</keyword>
<dbReference type="InterPro" id="IPR005650">
    <property type="entry name" value="BlaI_family"/>
</dbReference>
<dbReference type="AlphaFoldDB" id="A0A1H6ZY21"/>
<name>A0A1H6ZY21_9BACT</name>
<dbReference type="STRING" id="408657.SAMN04487995_5400"/>
<evidence type="ECO:0000256" key="2">
    <source>
        <dbReference type="ARBA" id="ARBA00023015"/>
    </source>
</evidence>
<dbReference type="EMBL" id="FNXY01000009">
    <property type="protein sequence ID" value="SEJ57536.1"/>
    <property type="molecule type" value="Genomic_DNA"/>
</dbReference>
<evidence type="ECO:0000256" key="1">
    <source>
        <dbReference type="ARBA" id="ARBA00011046"/>
    </source>
</evidence>
<dbReference type="InterPro" id="IPR036390">
    <property type="entry name" value="WH_DNA-bd_sf"/>
</dbReference>
<dbReference type="Gene3D" id="1.10.10.10">
    <property type="entry name" value="Winged helix-like DNA-binding domain superfamily/Winged helix DNA-binding domain"/>
    <property type="match status" value="1"/>
</dbReference>
<keyword evidence="4" id="KW-0804">Transcription</keyword>
<dbReference type="GO" id="GO:0045892">
    <property type="term" value="P:negative regulation of DNA-templated transcription"/>
    <property type="evidence" value="ECO:0007669"/>
    <property type="project" value="InterPro"/>
</dbReference>
<evidence type="ECO:0000256" key="3">
    <source>
        <dbReference type="ARBA" id="ARBA00023125"/>
    </source>
</evidence>
<dbReference type="RefSeq" id="WP_090340698.1">
    <property type="nucleotide sequence ID" value="NZ_FNXY01000009.1"/>
</dbReference>
<dbReference type="Proteomes" id="UP000199532">
    <property type="component" value="Unassembled WGS sequence"/>
</dbReference>
<comment type="similarity">
    <text evidence="1">Belongs to the BlaI transcriptional regulatory family.</text>
</comment>
<dbReference type="InterPro" id="IPR036388">
    <property type="entry name" value="WH-like_DNA-bd_sf"/>
</dbReference>
<accession>A0A1H6ZY21</accession>